<dbReference type="SUPFAM" id="SSF52540">
    <property type="entry name" value="P-loop containing nucleoside triphosphate hydrolases"/>
    <property type="match status" value="2"/>
</dbReference>
<evidence type="ECO:0000313" key="4">
    <source>
        <dbReference type="Proteomes" id="UP000553948"/>
    </source>
</evidence>
<feature type="domain" description="ATP-dependent helicase C-terminal" evidence="2">
    <location>
        <begin position="354"/>
        <end position="468"/>
    </location>
</feature>
<reference evidence="3 4" key="1">
    <citation type="submission" date="2020-07" db="EMBL/GenBank/DDBJ databases">
        <title>Diversity of carbapenemase encoding genes among Pseudomonas putida group clinical isolates in a tertiary Brazilian hospital.</title>
        <authorList>
            <person name="Alberto-Lei F."/>
            <person name="Nodari C.S."/>
            <person name="Streling A.P."/>
            <person name="Paulino J.T."/>
            <person name="Bessa-Neto F.O."/>
            <person name="Cayo R."/>
            <person name="Gales A.C."/>
        </authorList>
    </citation>
    <scope>NUCLEOTIDE SEQUENCE [LARGE SCALE GENOMIC DNA]</scope>
    <source>
        <strain evidence="3 4">12464</strain>
    </source>
</reference>
<evidence type="ECO:0000259" key="1">
    <source>
        <dbReference type="SMART" id="SM00487"/>
    </source>
</evidence>
<evidence type="ECO:0000313" key="3">
    <source>
        <dbReference type="EMBL" id="MBA6115753.1"/>
    </source>
</evidence>
<proteinExistence type="predicted"/>
<keyword evidence="3" id="KW-0378">Hydrolase</keyword>
<dbReference type="GO" id="GO:0016818">
    <property type="term" value="F:hydrolase activity, acting on acid anhydrides, in phosphorus-containing anhydrides"/>
    <property type="evidence" value="ECO:0007669"/>
    <property type="project" value="InterPro"/>
</dbReference>
<feature type="domain" description="Helicase ATP-binding" evidence="1">
    <location>
        <begin position="31"/>
        <end position="308"/>
    </location>
</feature>
<comment type="caution">
    <text evidence="3">The sequence shown here is derived from an EMBL/GenBank/DDBJ whole genome shotgun (WGS) entry which is preliminary data.</text>
</comment>
<dbReference type="InterPro" id="IPR014001">
    <property type="entry name" value="Helicase_ATP-bd"/>
</dbReference>
<gene>
    <name evidence="3" type="ORF">H4C47_08425</name>
</gene>
<keyword evidence="3" id="KW-0547">Nucleotide-binding</keyword>
<dbReference type="GO" id="GO:0003677">
    <property type="term" value="F:DNA binding"/>
    <property type="evidence" value="ECO:0007669"/>
    <property type="project" value="InterPro"/>
</dbReference>
<dbReference type="InterPro" id="IPR006555">
    <property type="entry name" value="ATP-dep_Helicase_C"/>
</dbReference>
<keyword evidence="3" id="KW-0347">Helicase</keyword>
<dbReference type="Proteomes" id="UP000553948">
    <property type="component" value="Unassembled WGS sequence"/>
</dbReference>
<accession>A0A7W2QIE2</accession>
<dbReference type="SMART" id="SM00491">
    <property type="entry name" value="HELICc2"/>
    <property type="match status" value="1"/>
</dbReference>
<organism evidence="3 4">
    <name type="scientific">Pseudomonas putida</name>
    <name type="common">Arthrobacter siderocapsulatus</name>
    <dbReference type="NCBI Taxonomy" id="303"/>
    <lineage>
        <taxon>Bacteria</taxon>
        <taxon>Pseudomonadati</taxon>
        <taxon>Pseudomonadota</taxon>
        <taxon>Gammaproteobacteria</taxon>
        <taxon>Pseudomonadales</taxon>
        <taxon>Pseudomonadaceae</taxon>
        <taxon>Pseudomonas</taxon>
    </lineage>
</organism>
<dbReference type="GO" id="GO:0006139">
    <property type="term" value="P:nucleobase-containing compound metabolic process"/>
    <property type="evidence" value="ECO:0007669"/>
    <property type="project" value="InterPro"/>
</dbReference>
<sequence length="824" mass="90545">MFDFTSLTLKTKSECPPTLLDLFGQLDRKATHISLRPAQAAALRKLDEQAAERDIVLKLSTGSGKTVVGLVYAEMMRCRYKGDPIIYVCPTNQLVEQVLQSAQAIGVPASTFPSSGLPYDALAGDSILVCSYDRIFNAISKLESNGVRPAALVLDDVHAGVERVKACYTVKVPDACFEKFKAMILPLCEASDPATWRGIKASAFDSRYEVPYWVWSNIHAEVVALLEEHKDTDDLRFQWGNVARYFDQARVCISGSSAEISLSVPPVEERAVYASAKHRLFMSASIKDGSSFIGDLDCDPDAFKRVIEPLEDEGAGERMMLATSLISPDASKKDIAAVCSNLAKQTNVVVLTSSEAQAKVWVEAGAQLSQGKDFEPAIDKLKSSSRNFIVFTQRFDGVDLPDDACRVLVIDGVPSGDRLSDKVDAQRQKDSPAFEVRTVNRFEQALGRAVRSSADYAAILLVGTDIATFIGKRSVRDLLEPRTLAQVDLGKDLVKLGGGATLVTAIQGMVNAVLSRNDQWKDAHRARVKHPERSVRQQNQLTLHETIAFTTRTSWKFAKGNNYQGAVTNLREARNTQGLHPIQQAELLYKMGAYLHHFDPATAAEVYRAAFEANSNFPRPNKVADKKFARMTDQSIAARDYLGQFAQVNAAIARLDEIAAKLSFAMPAEVVEQGIMELGIVLGASSSRPEKETGRGPDNLWLFDDVALCIEAKTEKHADLFKVEAAQLVLSLEWCKEHIEAPDRGFTPVFVTNSAKADRVEDVSFGPKLMTQDLIFNLLNDLRQAVLSISFDGPLFTDPSSLAKAYVANNLSGKQILARLEKIQ</sequence>
<dbReference type="Gene3D" id="3.40.50.300">
    <property type="entry name" value="P-loop containing nucleotide triphosphate hydrolases"/>
    <property type="match status" value="2"/>
</dbReference>
<dbReference type="AlphaFoldDB" id="A0A7W2QIE2"/>
<protein>
    <submittedName>
        <fullName evidence="3">DEAD/DEAH box helicase family protein</fullName>
    </submittedName>
</protein>
<dbReference type="Pfam" id="PF13307">
    <property type="entry name" value="Helicase_C_2"/>
    <property type="match status" value="1"/>
</dbReference>
<dbReference type="EMBL" id="JACGDG010000006">
    <property type="protein sequence ID" value="MBA6115753.1"/>
    <property type="molecule type" value="Genomic_DNA"/>
</dbReference>
<name>A0A7W2QIE2_PSEPU</name>
<dbReference type="GO" id="GO:0004386">
    <property type="term" value="F:helicase activity"/>
    <property type="evidence" value="ECO:0007669"/>
    <property type="project" value="UniProtKB-KW"/>
</dbReference>
<dbReference type="RefSeq" id="WP_182387372.1">
    <property type="nucleotide sequence ID" value="NZ_JACGDG010000006.1"/>
</dbReference>
<dbReference type="SMART" id="SM00487">
    <property type="entry name" value="DEXDc"/>
    <property type="match status" value="1"/>
</dbReference>
<keyword evidence="3" id="KW-0067">ATP-binding</keyword>
<evidence type="ECO:0000259" key="2">
    <source>
        <dbReference type="SMART" id="SM00491"/>
    </source>
</evidence>
<dbReference type="GO" id="GO:0005524">
    <property type="term" value="F:ATP binding"/>
    <property type="evidence" value="ECO:0007669"/>
    <property type="project" value="InterPro"/>
</dbReference>
<dbReference type="Pfam" id="PF04851">
    <property type="entry name" value="ResIII"/>
    <property type="match status" value="1"/>
</dbReference>
<dbReference type="InterPro" id="IPR006935">
    <property type="entry name" value="Helicase/UvrB_N"/>
</dbReference>
<dbReference type="InterPro" id="IPR027417">
    <property type="entry name" value="P-loop_NTPase"/>
</dbReference>